<dbReference type="Pfam" id="PF03845">
    <property type="entry name" value="Spore_permease"/>
    <property type="match status" value="1"/>
</dbReference>
<proteinExistence type="inferred from homology"/>
<dbReference type="InterPro" id="IPR004761">
    <property type="entry name" value="Spore_GerAB"/>
</dbReference>
<evidence type="ECO:0000256" key="8">
    <source>
        <dbReference type="SAM" id="Phobius"/>
    </source>
</evidence>
<dbReference type="PATRIC" id="fig|47500.8.peg.3375"/>
<dbReference type="OrthoDB" id="2380240at2"/>
<accession>A0A0D1XXY9</accession>
<dbReference type="EMBL" id="FNED01000001">
    <property type="protein sequence ID" value="SDI03025.1"/>
    <property type="molecule type" value="Genomic_DNA"/>
</dbReference>
<feature type="transmembrane region" description="Helical" evidence="8">
    <location>
        <begin position="342"/>
        <end position="360"/>
    </location>
</feature>
<sequence length="368" mass="42362">MEKSRGIYEGEFSIDPFYLFFLVNTMQVGVGILRAPRILAEDVGNEGWISIIICAILIQLMIVLIFYVLRKYEDMDLLQVKSMLFGKILSILISLLIGMYYFLLGVFLLRDFIGVLQDFIFPVTPLPYLFLLFLCPCYLLLRGGISLLVRFSVIVFFSTIWLTVFLVYSYAHFQWEFMLPLFHHSISEHVQAIKHMALDYFGFEIAFFFYPLITRRKQVLLYTSLGHWFTTFIYLAIVIGATGLYGSEMLKYQSYPTMDMFRLVQLPFIERVEIIGVSTWGLLVLQSAAGFILIGGKGIQHIWKNSFLCRPHVLTLLAFIALVLIPGRFLDIDQGLSYIGTSWLYLTTAVTLILVILSFIKRRKGAKA</sequence>
<evidence type="ECO:0000256" key="3">
    <source>
        <dbReference type="ARBA" id="ARBA00022448"/>
    </source>
</evidence>
<reference evidence="10 12" key="2">
    <citation type="submission" date="2016-10" db="EMBL/GenBank/DDBJ databases">
        <authorList>
            <person name="de Groot N.N."/>
        </authorList>
    </citation>
    <scope>NUCLEOTIDE SEQUENCE [LARGE SCALE GENOMIC DNA]</scope>
    <source>
        <strain evidence="10 12">DSM 2895</strain>
    </source>
</reference>
<evidence type="ECO:0000313" key="10">
    <source>
        <dbReference type="EMBL" id="SDI03025.1"/>
    </source>
</evidence>
<comment type="similarity">
    <text evidence="2">Belongs to the amino acid-polyamine-organocation (APC) superfamily. Spore germination protein (SGP) (TC 2.A.3.9) family.</text>
</comment>
<organism evidence="9 11">
    <name type="scientific">Aneurinibacillus migulanus</name>
    <name type="common">Bacillus migulanus</name>
    <dbReference type="NCBI Taxonomy" id="47500"/>
    <lineage>
        <taxon>Bacteria</taxon>
        <taxon>Bacillati</taxon>
        <taxon>Bacillota</taxon>
        <taxon>Bacilli</taxon>
        <taxon>Bacillales</taxon>
        <taxon>Paenibacillaceae</taxon>
        <taxon>Aneurinibacillus group</taxon>
        <taxon>Aneurinibacillus</taxon>
    </lineage>
</organism>
<evidence type="ECO:0000256" key="4">
    <source>
        <dbReference type="ARBA" id="ARBA00022544"/>
    </source>
</evidence>
<keyword evidence="5 8" id="KW-0812">Transmembrane</keyword>
<evidence type="ECO:0000256" key="7">
    <source>
        <dbReference type="ARBA" id="ARBA00023136"/>
    </source>
</evidence>
<feature type="transmembrane region" description="Helical" evidence="8">
    <location>
        <begin position="307"/>
        <end position="330"/>
    </location>
</feature>
<name>A0A0D1XXY9_ANEMI</name>
<dbReference type="PANTHER" id="PTHR34975:SF2">
    <property type="entry name" value="SPORE GERMINATION PROTEIN A2"/>
    <property type="match status" value="1"/>
</dbReference>
<dbReference type="GO" id="GO:0009847">
    <property type="term" value="P:spore germination"/>
    <property type="evidence" value="ECO:0007669"/>
    <property type="project" value="InterPro"/>
</dbReference>
<evidence type="ECO:0000313" key="9">
    <source>
        <dbReference type="EMBL" id="KON98063.1"/>
    </source>
</evidence>
<dbReference type="Proteomes" id="UP000182836">
    <property type="component" value="Unassembled WGS sequence"/>
</dbReference>
<feature type="transmembrane region" description="Helical" evidence="8">
    <location>
        <begin position="193"/>
        <end position="213"/>
    </location>
</feature>
<dbReference type="PANTHER" id="PTHR34975">
    <property type="entry name" value="SPORE GERMINATION PROTEIN A2"/>
    <property type="match status" value="1"/>
</dbReference>
<dbReference type="Proteomes" id="UP000037269">
    <property type="component" value="Unassembled WGS sequence"/>
</dbReference>
<dbReference type="GO" id="GO:0016020">
    <property type="term" value="C:membrane"/>
    <property type="evidence" value="ECO:0007669"/>
    <property type="project" value="UniProtKB-SubCell"/>
</dbReference>
<dbReference type="STRING" id="47500.AF333_24115"/>
<evidence type="ECO:0000313" key="12">
    <source>
        <dbReference type="Proteomes" id="UP000182836"/>
    </source>
</evidence>
<evidence type="ECO:0000313" key="11">
    <source>
        <dbReference type="Proteomes" id="UP000037269"/>
    </source>
</evidence>
<feature type="transmembrane region" description="Helical" evidence="8">
    <location>
        <begin position="12"/>
        <end position="35"/>
    </location>
</feature>
<feature type="transmembrane region" description="Helical" evidence="8">
    <location>
        <begin position="225"/>
        <end position="246"/>
    </location>
</feature>
<evidence type="ECO:0000256" key="2">
    <source>
        <dbReference type="ARBA" id="ARBA00007998"/>
    </source>
</evidence>
<gene>
    <name evidence="9" type="ORF">AF333_24115</name>
    <name evidence="10" type="ORF">SAMN04487909_101300</name>
</gene>
<keyword evidence="6 8" id="KW-1133">Transmembrane helix</keyword>
<dbReference type="GeneID" id="42308210"/>
<dbReference type="EMBL" id="LGUG01000004">
    <property type="protein sequence ID" value="KON98063.1"/>
    <property type="molecule type" value="Genomic_DNA"/>
</dbReference>
<reference evidence="9 11" key="1">
    <citation type="submission" date="2015-07" db="EMBL/GenBank/DDBJ databases">
        <title>Fjat-14205 dsm 2895.</title>
        <authorList>
            <person name="Liu B."/>
            <person name="Wang J."/>
            <person name="Zhu Y."/>
            <person name="Liu G."/>
            <person name="Chen Q."/>
            <person name="Chen Z."/>
            <person name="Lan J."/>
            <person name="Che J."/>
            <person name="Ge C."/>
            <person name="Shi H."/>
            <person name="Pan Z."/>
            <person name="Liu X."/>
        </authorList>
    </citation>
    <scope>NUCLEOTIDE SEQUENCE [LARGE SCALE GENOMIC DNA]</scope>
    <source>
        <strain evidence="9 11">DSM 2895</strain>
    </source>
</reference>
<evidence type="ECO:0000256" key="1">
    <source>
        <dbReference type="ARBA" id="ARBA00004141"/>
    </source>
</evidence>
<keyword evidence="4" id="KW-0309">Germination</keyword>
<keyword evidence="3" id="KW-0813">Transport</keyword>
<feature type="transmembrane region" description="Helical" evidence="8">
    <location>
        <begin position="47"/>
        <end position="69"/>
    </location>
</feature>
<keyword evidence="11" id="KW-1185">Reference proteome</keyword>
<feature type="transmembrane region" description="Helical" evidence="8">
    <location>
        <begin position="89"/>
        <end position="113"/>
    </location>
</feature>
<keyword evidence="7 8" id="KW-0472">Membrane</keyword>
<evidence type="ECO:0000256" key="5">
    <source>
        <dbReference type="ARBA" id="ARBA00022692"/>
    </source>
</evidence>
<feature type="transmembrane region" description="Helical" evidence="8">
    <location>
        <begin position="274"/>
        <end position="295"/>
    </location>
</feature>
<dbReference type="NCBIfam" id="TIGR00912">
    <property type="entry name" value="2A0309"/>
    <property type="match status" value="1"/>
</dbReference>
<evidence type="ECO:0000256" key="6">
    <source>
        <dbReference type="ARBA" id="ARBA00022989"/>
    </source>
</evidence>
<protein>
    <submittedName>
        <fullName evidence="10">Spore germination protein (Amino acid permease)</fullName>
    </submittedName>
</protein>
<dbReference type="RefSeq" id="WP_043067992.1">
    <property type="nucleotide sequence ID" value="NZ_BJOA01000001.1"/>
</dbReference>
<dbReference type="AlphaFoldDB" id="A0A0D1XXY9"/>
<feature type="transmembrane region" description="Helical" evidence="8">
    <location>
        <begin position="119"/>
        <end position="141"/>
    </location>
</feature>
<feature type="transmembrane region" description="Helical" evidence="8">
    <location>
        <begin position="153"/>
        <end position="173"/>
    </location>
</feature>
<comment type="subcellular location">
    <subcellularLocation>
        <location evidence="1">Membrane</location>
        <topology evidence="1">Multi-pass membrane protein</topology>
    </subcellularLocation>
</comment>